<accession>A0A9P6GCA1</accession>
<feature type="signal peptide" evidence="1">
    <location>
        <begin position="1"/>
        <end position="20"/>
    </location>
</feature>
<dbReference type="Proteomes" id="UP000756921">
    <property type="component" value="Unassembled WGS sequence"/>
</dbReference>
<name>A0A9P6GCA1_9PLEO</name>
<dbReference type="EMBL" id="WJXW01000009">
    <property type="protein sequence ID" value="KAF9732912.1"/>
    <property type="molecule type" value="Genomic_DNA"/>
</dbReference>
<dbReference type="OrthoDB" id="3750859at2759"/>
<evidence type="ECO:0000313" key="2">
    <source>
        <dbReference type="EMBL" id="KAF9732912.1"/>
    </source>
</evidence>
<feature type="chain" id="PRO_5040226639" description="Secreted protein" evidence="1">
    <location>
        <begin position="21"/>
        <end position="194"/>
    </location>
</feature>
<keyword evidence="1" id="KW-0732">Signal</keyword>
<protein>
    <recommendedName>
        <fullName evidence="4">Secreted protein</fullName>
    </recommendedName>
</protein>
<gene>
    <name evidence="2" type="ORF">PMIN01_08594</name>
</gene>
<reference evidence="2" key="1">
    <citation type="journal article" date="2020" name="Mol. Plant Microbe Interact.">
        <title>Genome Sequence of the Biocontrol Agent Coniothyrium minitans strain Conio (IMI 134523).</title>
        <authorList>
            <person name="Patel D."/>
            <person name="Shittu T.A."/>
            <person name="Baroncelli R."/>
            <person name="Muthumeenakshi S."/>
            <person name="Osborne T.H."/>
            <person name="Janganan T.K."/>
            <person name="Sreenivasaprasad S."/>
        </authorList>
    </citation>
    <scope>NUCLEOTIDE SEQUENCE</scope>
    <source>
        <strain evidence="2">Conio</strain>
    </source>
</reference>
<sequence>MRIYLCVVASLSTLAQGTLQQPMWIMSGSRNVTRAPQLSHPLAQQPLRDNYVHVTPSNQNRTSPSGLYLPYPGFWTCPRSTALSPNTEDCLQVITDTFRQYGNMTIDMPADRCIHIPYRSCVMYTCSSSCEGFQWSFAEWAQLAMHIQRSCIWGKGGGGYVQRQPGGEDKKSVYRTGLTHADEADILLTPALVC</sequence>
<evidence type="ECO:0008006" key="4">
    <source>
        <dbReference type="Google" id="ProtNLM"/>
    </source>
</evidence>
<evidence type="ECO:0000256" key="1">
    <source>
        <dbReference type="SAM" id="SignalP"/>
    </source>
</evidence>
<organism evidence="2 3">
    <name type="scientific">Paraphaeosphaeria minitans</name>
    <dbReference type="NCBI Taxonomy" id="565426"/>
    <lineage>
        <taxon>Eukaryota</taxon>
        <taxon>Fungi</taxon>
        <taxon>Dikarya</taxon>
        <taxon>Ascomycota</taxon>
        <taxon>Pezizomycotina</taxon>
        <taxon>Dothideomycetes</taxon>
        <taxon>Pleosporomycetidae</taxon>
        <taxon>Pleosporales</taxon>
        <taxon>Massarineae</taxon>
        <taxon>Didymosphaeriaceae</taxon>
        <taxon>Paraphaeosphaeria</taxon>
    </lineage>
</organism>
<evidence type="ECO:0000313" key="3">
    <source>
        <dbReference type="Proteomes" id="UP000756921"/>
    </source>
</evidence>
<comment type="caution">
    <text evidence="2">The sequence shown here is derived from an EMBL/GenBank/DDBJ whole genome shotgun (WGS) entry which is preliminary data.</text>
</comment>
<proteinExistence type="predicted"/>
<dbReference type="AlphaFoldDB" id="A0A9P6GCA1"/>
<keyword evidence="3" id="KW-1185">Reference proteome</keyword>